<dbReference type="Pfam" id="PF02214">
    <property type="entry name" value="BTB_2"/>
    <property type="match status" value="1"/>
</dbReference>
<dbReference type="CDD" id="cd18316">
    <property type="entry name" value="BTB_POZ_KCTD-like"/>
    <property type="match status" value="1"/>
</dbReference>
<dbReference type="GO" id="GO:0051260">
    <property type="term" value="P:protein homooligomerization"/>
    <property type="evidence" value="ECO:0007669"/>
    <property type="project" value="InterPro"/>
</dbReference>
<organism evidence="3 4">
    <name type="scientific">Diploscapter pachys</name>
    <dbReference type="NCBI Taxonomy" id="2018661"/>
    <lineage>
        <taxon>Eukaryota</taxon>
        <taxon>Metazoa</taxon>
        <taxon>Ecdysozoa</taxon>
        <taxon>Nematoda</taxon>
        <taxon>Chromadorea</taxon>
        <taxon>Rhabditida</taxon>
        <taxon>Rhabditina</taxon>
        <taxon>Rhabditomorpha</taxon>
        <taxon>Rhabditoidea</taxon>
        <taxon>Rhabditidae</taxon>
        <taxon>Diploscapter</taxon>
    </lineage>
</organism>
<keyword evidence="1" id="KW-0472">Membrane</keyword>
<dbReference type="Gene3D" id="3.30.710.10">
    <property type="entry name" value="Potassium Channel Kv1.1, Chain A"/>
    <property type="match status" value="1"/>
</dbReference>
<dbReference type="SUPFAM" id="SSF54695">
    <property type="entry name" value="POZ domain"/>
    <property type="match status" value="1"/>
</dbReference>
<accession>A0A2A2LP92</accession>
<reference evidence="3 4" key="1">
    <citation type="journal article" date="2017" name="Curr. Biol.">
        <title>Genome architecture and evolution of a unichromosomal asexual nematode.</title>
        <authorList>
            <person name="Fradin H."/>
            <person name="Zegar C."/>
            <person name="Gutwein M."/>
            <person name="Lucas J."/>
            <person name="Kovtun M."/>
            <person name="Corcoran D."/>
            <person name="Baugh L.R."/>
            <person name="Kiontke K."/>
            <person name="Gunsalus K."/>
            <person name="Fitch D.H."/>
            <person name="Piano F."/>
        </authorList>
    </citation>
    <scope>NUCLEOTIDE SEQUENCE [LARGE SCALE GENOMIC DNA]</scope>
    <source>
        <strain evidence="3">PF1309</strain>
    </source>
</reference>
<gene>
    <name evidence="3" type="ORF">WR25_03716</name>
</gene>
<keyword evidence="1" id="KW-0812">Transmembrane</keyword>
<dbReference type="PANTHER" id="PTHR14499:SF135">
    <property type="entry name" value="BTB DOMAIN-CONTAINING PROTEIN-RELATED"/>
    <property type="match status" value="1"/>
</dbReference>
<dbReference type="EMBL" id="LIAE01006538">
    <property type="protein sequence ID" value="PAV87940.1"/>
    <property type="molecule type" value="Genomic_DNA"/>
</dbReference>
<evidence type="ECO:0000256" key="1">
    <source>
        <dbReference type="SAM" id="Phobius"/>
    </source>
</evidence>
<feature type="transmembrane region" description="Helical" evidence="1">
    <location>
        <begin position="39"/>
        <end position="61"/>
    </location>
</feature>
<dbReference type="Proteomes" id="UP000218231">
    <property type="component" value="Unassembled WGS sequence"/>
</dbReference>
<dbReference type="OrthoDB" id="2414723at2759"/>
<feature type="domain" description="Potassium channel tetramerisation-type BTB" evidence="2">
    <location>
        <begin position="122"/>
        <end position="215"/>
    </location>
</feature>
<comment type="caution">
    <text evidence="3">The sequence shown here is derived from an EMBL/GenBank/DDBJ whole genome shotgun (WGS) entry which is preliminary data.</text>
</comment>
<dbReference type="InterPro" id="IPR003131">
    <property type="entry name" value="T1-type_BTB"/>
</dbReference>
<dbReference type="STRING" id="2018661.A0A2A2LP92"/>
<evidence type="ECO:0000259" key="2">
    <source>
        <dbReference type="Pfam" id="PF02214"/>
    </source>
</evidence>
<keyword evidence="4" id="KW-1185">Reference proteome</keyword>
<keyword evidence="1" id="KW-1133">Transmembrane helix</keyword>
<evidence type="ECO:0000313" key="4">
    <source>
        <dbReference type="Proteomes" id="UP000218231"/>
    </source>
</evidence>
<dbReference type="AlphaFoldDB" id="A0A2A2LP92"/>
<protein>
    <recommendedName>
        <fullName evidence="2">Potassium channel tetramerisation-type BTB domain-containing protein</fullName>
    </recommendedName>
</protein>
<dbReference type="PANTHER" id="PTHR14499">
    <property type="entry name" value="POTASSIUM CHANNEL TETRAMERIZATION DOMAIN-CONTAINING"/>
    <property type="match status" value="1"/>
</dbReference>
<name>A0A2A2LP92_9BILA</name>
<sequence length="258" mass="29295">MESSIAPSISQSIDIPSTSTDFSRTEFTTTTVKSDTEDVFFLVSVIVPLLFCCFAIFICALNSIWKTRSKLEELQNSQRADQPEYTAEYTIDLTTKLDSCVELSSQMSSKEVRSMADSLILRFNVGGRPYSILKTTFPTDSVFFKWFVSHSKSIPFTVDKDGAYFVDRDPDSFGIILNYFRLRKAGQLWEACLPKDPDRLAMLTQEADFFYLPQLRDQAISLLHACRERSDAGYINEMLSKSTSCPQGFEKELLDEDS</sequence>
<dbReference type="InterPro" id="IPR011333">
    <property type="entry name" value="SKP1/BTB/POZ_sf"/>
</dbReference>
<proteinExistence type="predicted"/>
<evidence type="ECO:0000313" key="3">
    <source>
        <dbReference type="EMBL" id="PAV87940.1"/>
    </source>
</evidence>